<reference evidence="9 10" key="1">
    <citation type="submission" date="2019-02" db="EMBL/GenBank/DDBJ databases">
        <authorList>
            <person name="Fomenkov A."/>
            <person name="Dubinina G."/>
            <person name="Grabovich M."/>
            <person name="Vincze T."/>
            <person name="Roberts R.J."/>
        </authorList>
    </citation>
    <scope>NUCLEOTIDE SEQUENCE [LARGE SCALE GENOMIC DNA]</scope>
    <source>
        <strain evidence="9 10">P</strain>
    </source>
</reference>
<feature type="domain" description="FMN-binding" evidence="8">
    <location>
        <begin position="91"/>
        <end position="180"/>
    </location>
</feature>
<dbReference type="OrthoDB" id="9811080at2"/>
<feature type="chain" id="PRO_5022816514" description="Ion-translocating oxidoreductase complex subunit G" evidence="7">
    <location>
        <begin position="28"/>
        <end position="185"/>
    </location>
</feature>
<gene>
    <name evidence="6" type="primary">rnfG</name>
    <name evidence="9" type="ORF">EW093_03510</name>
</gene>
<evidence type="ECO:0000256" key="3">
    <source>
        <dbReference type="ARBA" id="ARBA00022630"/>
    </source>
</evidence>
<evidence type="ECO:0000256" key="4">
    <source>
        <dbReference type="ARBA" id="ARBA00022643"/>
    </source>
</evidence>
<keyword evidence="3 6" id="KW-0285">Flavoprotein</keyword>
<dbReference type="GO" id="GO:0010181">
    <property type="term" value="F:FMN binding"/>
    <property type="evidence" value="ECO:0007669"/>
    <property type="project" value="InterPro"/>
</dbReference>
<dbReference type="Pfam" id="PF04205">
    <property type="entry name" value="FMN_bind"/>
    <property type="match status" value="1"/>
</dbReference>
<dbReference type="HAMAP" id="MF_00479">
    <property type="entry name" value="RsxG_RnfG"/>
    <property type="match status" value="1"/>
</dbReference>
<dbReference type="PANTHER" id="PTHR36118:SF1">
    <property type="entry name" value="ION-TRANSLOCATING OXIDOREDUCTASE COMPLEX SUBUNIT G"/>
    <property type="match status" value="1"/>
</dbReference>
<keyword evidence="4 6" id="KW-0288">FMN</keyword>
<proteinExistence type="inferred from homology"/>
<keyword evidence="6" id="KW-1003">Cell membrane</keyword>
<keyword evidence="7" id="KW-0732">Signal</keyword>
<dbReference type="Proteomes" id="UP000323824">
    <property type="component" value="Chromosome"/>
</dbReference>
<comment type="similarity">
    <text evidence="6">Belongs to the RnfG family.</text>
</comment>
<feature type="signal peptide" evidence="7">
    <location>
        <begin position="1"/>
        <end position="27"/>
    </location>
</feature>
<dbReference type="SMART" id="SM00900">
    <property type="entry name" value="FMN_bind"/>
    <property type="match status" value="1"/>
</dbReference>
<dbReference type="AlphaFoldDB" id="A0A5C1QAW9"/>
<evidence type="ECO:0000313" key="9">
    <source>
        <dbReference type="EMBL" id="QEN03804.1"/>
    </source>
</evidence>
<evidence type="ECO:0000256" key="5">
    <source>
        <dbReference type="ARBA" id="ARBA00022982"/>
    </source>
</evidence>
<keyword evidence="5 6" id="KW-0249">Electron transport</keyword>
<keyword evidence="6" id="KW-1278">Translocase</keyword>
<dbReference type="GO" id="GO:0009055">
    <property type="term" value="F:electron transfer activity"/>
    <property type="evidence" value="ECO:0007669"/>
    <property type="project" value="InterPro"/>
</dbReference>
<dbReference type="PANTHER" id="PTHR36118">
    <property type="entry name" value="ION-TRANSLOCATING OXIDOREDUCTASE COMPLEX SUBUNIT G"/>
    <property type="match status" value="1"/>
</dbReference>
<feature type="modified residue" description="FMN phosphoryl threonine" evidence="6">
    <location>
        <position position="163"/>
    </location>
</feature>
<comment type="subunit">
    <text evidence="6">The complex is composed of six subunits: RnfA, RnfB, RnfC, RnfD, RnfE and RnfG.</text>
</comment>
<dbReference type="EC" id="7.-.-.-" evidence="6"/>
<dbReference type="InterPro" id="IPR010209">
    <property type="entry name" value="Ion_transpt_RnfG/RsxG"/>
</dbReference>
<dbReference type="EMBL" id="CP035807">
    <property type="protein sequence ID" value="QEN03804.1"/>
    <property type="molecule type" value="Genomic_DNA"/>
</dbReference>
<reference evidence="9 10" key="2">
    <citation type="submission" date="2019-09" db="EMBL/GenBank/DDBJ databases">
        <title>Complete Genome Sequence and Methylome Analysis of free living Spirochaetas.</title>
        <authorList>
            <person name="Leshcheva N."/>
            <person name="Mikheeva N."/>
        </authorList>
    </citation>
    <scope>NUCLEOTIDE SEQUENCE [LARGE SCALE GENOMIC DNA]</scope>
    <source>
        <strain evidence="9 10">P</strain>
    </source>
</reference>
<keyword evidence="10" id="KW-1185">Reference proteome</keyword>
<comment type="cofactor">
    <cofactor evidence="6">
        <name>FMN</name>
        <dbReference type="ChEBI" id="CHEBI:58210"/>
    </cofactor>
</comment>
<evidence type="ECO:0000256" key="6">
    <source>
        <dbReference type="HAMAP-Rule" id="MF_00479"/>
    </source>
</evidence>
<dbReference type="GO" id="GO:0022900">
    <property type="term" value="P:electron transport chain"/>
    <property type="evidence" value="ECO:0007669"/>
    <property type="project" value="UniProtKB-UniRule"/>
</dbReference>
<organism evidence="9 10">
    <name type="scientific">Thiospirochaeta perfilievii</name>
    <dbReference type="NCBI Taxonomy" id="252967"/>
    <lineage>
        <taxon>Bacteria</taxon>
        <taxon>Pseudomonadati</taxon>
        <taxon>Spirochaetota</taxon>
        <taxon>Spirochaetia</taxon>
        <taxon>Spirochaetales</taxon>
        <taxon>Spirochaetaceae</taxon>
        <taxon>Thiospirochaeta</taxon>
    </lineage>
</organism>
<evidence type="ECO:0000313" key="10">
    <source>
        <dbReference type="Proteomes" id="UP000323824"/>
    </source>
</evidence>
<dbReference type="InterPro" id="IPR007329">
    <property type="entry name" value="FMN-bd"/>
</dbReference>
<keyword evidence="2 6" id="KW-0597">Phosphoprotein</keyword>
<dbReference type="KEGG" id="sper:EW093_03510"/>
<keyword evidence="1 6" id="KW-0813">Transport</keyword>
<dbReference type="GO" id="GO:0005886">
    <property type="term" value="C:plasma membrane"/>
    <property type="evidence" value="ECO:0007669"/>
    <property type="project" value="UniProtKB-SubCell"/>
</dbReference>
<keyword evidence="6" id="KW-0812">Transmembrane</keyword>
<keyword evidence="6" id="KW-0472">Membrane</keyword>
<name>A0A5C1QAW9_9SPIO</name>
<keyword evidence="6" id="KW-1133">Transmembrane helix</keyword>
<evidence type="ECO:0000256" key="2">
    <source>
        <dbReference type="ARBA" id="ARBA00022553"/>
    </source>
</evidence>
<sequence length="185" mass="19947">MNKTLNMALKLLVICAAAAFALGVVNAFTAPEIKKLEDEAKAKALSDLVESGYADPNKEVIVQDNSTVSSYYLIEKDIETIGYILYLKAKGYGGMMTVMASYKLDGSLIGSVLMENSETPGFGKKAEKPDYMRKFIGRGGRDNPIPLFSYQVEEEVDTVSGATITFMGVSSALKNGSDFVKGGLK</sequence>
<evidence type="ECO:0000259" key="8">
    <source>
        <dbReference type="SMART" id="SM00900"/>
    </source>
</evidence>
<evidence type="ECO:0000256" key="7">
    <source>
        <dbReference type="SAM" id="SignalP"/>
    </source>
</evidence>
<comment type="function">
    <text evidence="6">Part of a membrane-bound complex that couples electron transfer with translocation of ions across the membrane.</text>
</comment>
<protein>
    <recommendedName>
        <fullName evidence="6">Ion-translocating oxidoreductase complex subunit G</fullName>
        <ecNumber evidence="6">7.-.-.-</ecNumber>
    </recommendedName>
    <alternativeName>
        <fullName evidence="6">Rnf electron transport complex subunit G</fullName>
    </alternativeName>
</protein>
<evidence type="ECO:0000256" key="1">
    <source>
        <dbReference type="ARBA" id="ARBA00022448"/>
    </source>
</evidence>
<dbReference type="RefSeq" id="WP_149567062.1">
    <property type="nucleotide sequence ID" value="NZ_CP035807.1"/>
</dbReference>
<accession>A0A5C1QAW9</accession>
<comment type="subcellular location">
    <subcellularLocation>
        <location evidence="6">Cell membrane</location>
        <topology evidence="6">Single-pass membrane protein</topology>
    </subcellularLocation>
</comment>